<evidence type="ECO:0000256" key="3">
    <source>
        <dbReference type="ARBA" id="ARBA00022679"/>
    </source>
</evidence>
<protein>
    <recommendedName>
        <fullName evidence="1">DNA (cytosine-5-)-methyltransferase</fullName>
        <ecNumber evidence="1">2.1.1.37</ecNumber>
    </recommendedName>
</protein>
<dbReference type="Gene3D" id="3.40.50.150">
    <property type="entry name" value="Vaccinia Virus protein VP39"/>
    <property type="match status" value="1"/>
</dbReference>
<evidence type="ECO:0000256" key="7">
    <source>
        <dbReference type="PROSITE-ProRule" id="PRU01016"/>
    </source>
</evidence>
<sequence length="407" mass="45470">MNSIELFTGAGGLALGTHQAGFRHRGLVEWDEDACDTLRNNASANSVPGIQHWRIHHTDIRLLSFDMFGNGDVDLVAGGAPCQPFSLGGKHRAQDDARNMFPEFVRAVRELQPRAFILENVKGLLRASFQNYFEYIKLHLTYPTITKKRTEEWPEHRTRLEDVHTRGRFQGVKYNVVTQLLNSANYGVPQQRERVFIVGFRADTGLEWHFPEPTHSEDALIWDKQVTGEYWKRHGVRQPASSKAFALSGVRMRDLENGQPIPTKPWVTIRDAIADMPEPRVDRDAKGFANHKLMPGAKVYPGHTGSPLDMPSKTLKAGVHGVPGGENMISFDDGSVRYLTVREAARVQTFPDSWRFEGAWSEVMRQLGNAVPVGLAAVVARSVASKLKSSDGKEPSPTDEQRSAPAQ</sequence>
<comment type="catalytic activity">
    <reaction evidence="6">
        <text>a 2'-deoxycytidine in DNA + S-adenosyl-L-methionine = a 5-methyl-2'-deoxycytidine in DNA + S-adenosyl-L-homocysteine + H(+)</text>
        <dbReference type="Rhea" id="RHEA:13681"/>
        <dbReference type="Rhea" id="RHEA-COMP:11369"/>
        <dbReference type="Rhea" id="RHEA-COMP:11370"/>
        <dbReference type="ChEBI" id="CHEBI:15378"/>
        <dbReference type="ChEBI" id="CHEBI:57856"/>
        <dbReference type="ChEBI" id="CHEBI:59789"/>
        <dbReference type="ChEBI" id="CHEBI:85452"/>
        <dbReference type="ChEBI" id="CHEBI:85454"/>
        <dbReference type="EC" id="2.1.1.37"/>
    </reaction>
</comment>
<dbReference type="GO" id="GO:0009307">
    <property type="term" value="P:DNA restriction-modification system"/>
    <property type="evidence" value="ECO:0007669"/>
    <property type="project" value="UniProtKB-KW"/>
</dbReference>
<feature type="region of interest" description="Disordered" evidence="8">
    <location>
        <begin position="384"/>
        <end position="407"/>
    </location>
</feature>
<keyword evidence="10" id="KW-1185">Reference proteome</keyword>
<dbReference type="PANTHER" id="PTHR10629">
    <property type="entry name" value="CYTOSINE-SPECIFIC METHYLTRANSFERASE"/>
    <property type="match status" value="1"/>
</dbReference>
<dbReference type="PRINTS" id="PR00105">
    <property type="entry name" value="C5METTRFRASE"/>
</dbReference>
<dbReference type="EC" id="2.1.1.37" evidence="1"/>
<dbReference type="OrthoDB" id="9813719at2"/>
<comment type="caution">
    <text evidence="9">The sequence shown here is derived from an EMBL/GenBank/DDBJ whole genome shotgun (WGS) entry which is preliminary data.</text>
</comment>
<dbReference type="AlphaFoldDB" id="A0A540X687"/>
<name>A0A540X687_9BACT</name>
<keyword evidence="3 7" id="KW-0808">Transferase</keyword>
<dbReference type="PROSITE" id="PS00095">
    <property type="entry name" value="C5_MTASE_2"/>
    <property type="match status" value="1"/>
</dbReference>
<dbReference type="InterPro" id="IPR031303">
    <property type="entry name" value="C5_meth_CS"/>
</dbReference>
<dbReference type="Pfam" id="PF00145">
    <property type="entry name" value="DNA_methylase"/>
    <property type="match status" value="2"/>
</dbReference>
<gene>
    <name evidence="9" type="ORF">FJV41_06720</name>
</gene>
<dbReference type="Gene3D" id="3.90.120.10">
    <property type="entry name" value="DNA Methylase, subunit A, domain 2"/>
    <property type="match status" value="1"/>
</dbReference>
<keyword evidence="5" id="KW-0680">Restriction system</keyword>
<dbReference type="Proteomes" id="UP000315369">
    <property type="component" value="Unassembled WGS sequence"/>
</dbReference>
<accession>A0A540X687</accession>
<dbReference type="InterPro" id="IPR001525">
    <property type="entry name" value="C5_MeTfrase"/>
</dbReference>
<dbReference type="GO" id="GO:0003677">
    <property type="term" value="F:DNA binding"/>
    <property type="evidence" value="ECO:0007669"/>
    <property type="project" value="TreeGrafter"/>
</dbReference>
<keyword evidence="4 7" id="KW-0949">S-adenosyl-L-methionine</keyword>
<dbReference type="EMBL" id="VIFM01000018">
    <property type="protein sequence ID" value="TQF16767.1"/>
    <property type="molecule type" value="Genomic_DNA"/>
</dbReference>
<evidence type="ECO:0000256" key="8">
    <source>
        <dbReference type="SAM" id="MobiDB-lite"/>
    </source>
</evidence>
<dbReference type="GO" id="GO:0032259">
    <property type="term" value="P:methylation"/>
    <property type="evidence" value="ECO:0007669"/>
    <property type="project" value="UniProtKB-KW"/>
</dbReference>
<dbReference type="PROSITE" id="PS00094">
    <property type="entry name" value="C5_MTASE_1"/>
    <property type="match status" value="1"/>
</dbReference>
<dbReference type="SUPFAM" id="SSF53335">
    <property type="entry name" value="S-adenosyl-L-methionine-dependent methyltransferases"/>
    <property type="match status" value="1"/>
</dbReference>
<evidence type="ECO:0000256" key="6">
    <source>
        <dbReference type="ARBA" id="ARBA00047422"/>
    </source>
</evidence>
<evidence type="ECO:0000256" key="2">
    <source>
        <dbReference type="ARBA" id="ARBA00022603"/>
    </source>
</evidence>
<feature type="compositionally biased region" description="Basic and acidic residues" evidence="8">
    <location>
        <begin position="388"/>
        <end position="407"/>
    </location>
</feature>
<organism evidence="9 10">
    <name type="scientific">Myxococcus llanfairpwllgwyngyllgogerychwyrndrobwllllantysiliogogogochensis</name>
    <dbReference type="NCBI Taxonomy" id="2590453"/>
    <lineage>
        <taxon>Bacteria</taxon>
        <taxon>Pseudomonadati</taxon>
        <taxon>Myxococcota</taxon>
        <taxon>Myxococcia</taxon>
        <taxon>Myxococcales</taxon>
        <taxon>Cystobacterineae</taxon>
        <taxon>Myxococcaceae</taxon>
        <taxon>Myxococcus</taxon>
    </lineage>
</organism>
<keyword evidence="2 7" id="KW-0489">Methyltransferase</keyword>
<dbReference type="InterPro" id="IPR018117">
    <property type="entry name" value="C5_DNA_meth_AS"/>
</dbReference>
<evidence type="ECO:0000313" key="9">
    <source>
        <dbReference type="EMBL" id="TQF16767.1"/>
    </source>
</evidence>
<dbReference type="PANTHER" id="PTHR10629:SF52">
    <property type="entry name" value="DNA (CYTOSINE-5)-METHYLTRANSFERASE 1"/>
    <property type="match status" value="1"/>
</dbReference>
<dbReference type="InterPro" id="IPR029063">
    <property type="entry name" value="SAM-dependent_MTases_sf"/>
</dbReference>
<dbReference type="PROSITE" id="PS51679">
    <property type="entry name" value="SAM_MT_C5"/>
    <property type="match status" value="1"/>
</dbReference>
<reference evidence="9 10" key="1">
    <citation type="submission" date="2019-06" db="EMBL/GenBank/DDBJ databases">
        <authorList>
            <person name="Livingstone P."/>
            <person name="Whitworth D."/>
        </authorList>
    </citation>
    <scope>NUCLEOTIDE SEQUENCE [LARGE SCALE GENOMIC DNA]</scope>
    <source>
        <strain evidence="9 10">AM401</strain>
    </source>
</reference>
<comment type="similarity">
    <text evidence="7">Belongs to the class I-like SAM-binding methyltransferase superfamily. C5-methyltransferase family.</text>
</comment>
<evidence type="ECO:0000256" key="4">
    <source>
        <dbReference type="ARBA" id="ARBA00022691"/>
    </source>
</evidence>
<evidence type="ECO:0000256" key="5">
    <source>
        <dbReference type="ARBA" id="ARBA00022747"/>
    </source>
</evidence>
<feature type="active site" evidence="7">
    <location>
        <position position="82"/>
    </location>
</feature>
<dbReference type="InterPro" id="IPR050390">
    <property type="entry name" value="C5-Methyltransferase"/>
</dbReference>
<dbReference type="GO" id="GO:0044027">
    <property type="term" value="P:negative regulation of gene expression via chromosomal CpG island methylation"/>
    <property type="evidence" value="ECO:0007669"/>
    <property type="project" value="TreeGrafter"/>
</dbReference>
<dbReference type="GO" id="GO:0003886">
    <property type="term" value="F:DNA (cytosine-5-)-methyltransferase activity"/>
    <property type="evidence" value="ECO:0007669"/>
    <property type="project" value="UniProtKB-EC"/>
</dbReference>
<evidence type="ECO:0000313" key="10">
    <source>
        <dbReference type="Proteomes" id="UP000315369"/>
    </source>
</evidence>
<proteinExistence type="inferred from homology"/>
<evidence type="ECO:0000256" key="1">
    <source>
        <dbReference type="ARBA" id="ARBA00011975"/>
    </source>
</evidence>